<gene>
    <name evidence="3" type="ORF">C2L65_20335</name>
</gene>
<evidence type="ECO:0000313" key="3">
    <source>
        <dbReference type="EMBL" id="AUT62023.1"/>
    </source>
</evidence>
<sequence length="283" mass="31910">MHYSTISRVGNARCIDAPATLKRYGFPAAYRGSIVKNLLNMRRAAVSNGAAAHFHFPPQNAPQAEPARLDDLPASESDAGATIETRPVNSPPRPVTPLHAVQVTPSAPNGRAVQLADPADVERMSDNAELTTFHTFRTFDYSVSLLFYPKEMKYFAALFQEDRLWRVLSTNDINTARQLFHHMQDQATRLSDGETRRLQLEAQNEQLKRAIAESEAHAERLRQGLQRTTEQDQAVTSRQHQLRKELAQLEAQRTAAQAQLNKLHRQVHQLNVANNETIPHMPR</sequence>
<keyword evidence="1" id="KW-0175">Coiled coil</keyword>
<dbReference type="Pfam" id="PF11180">
    <property type="entry name" value="DUF2968"/>
    <property type="match status" value="1"/>
</dbReference>
<dbReference type="InterPro" id="IPR021350">
    <property type="entry name" value="DUF2968"/>
</dbReference>
<accession>A0A2I8EQX8</accession>
<protein>
    <submittedName>
        <fullName evidence="3">DUF2968 domain-containing protein</fullName>
    </submittedName>
</protein>
<dbReference type="AlphaFoldDB" id="A0A2I8EQX8"/>
<organism evidence="3 4">
    <name type="scientific">Paraburkholderia terrae</name>
    <dbReference type="NCBI Taxonomy" id="311230"/>
    <lineage>
        <taxon>Bacteria</taxon>
        <taxon>Pseudomonadati</taxon>
        <taxon>Pseudomonadota</taxon>
        <taxon>Betaproteobacteria</taxon>
        <taxon>Burkholderiales</taxon>
        <taxon>Burkholderiaceae</taxon>
        <taxon>Paraburkholderia</taxon>
    </lineage>
</organism>
<name>A0A2I8EQX8_9BURK</name>
<feature type="region of interest" description="Disordered" evidence="2">
    <location>
        <begin position="56"/>
        <end position="94"/>
    </location>
</feature>
<feature type="coiled-coil region" evidence="1">
    <location>
        <begin position="190"/>
        <end position="273"/>
    </location>
</feature>
<dbReference type="Proteomes" id="UP000243502">
    <property type="component" value="Chromosome 2"/>
</dbReference>
<evidence type="ECO:0000256" key="2">
    <source>
        <dbReference type="SAM" id="MobiDB-lite"/>
    </source>
</evidence>
<dbReference type="KEGG" id="pter:C2L65_20335"/>
<evidence type="ECO:0000256" key="1">
    <source>
        <dbReference type="SAM" id="Coils"/>
    </source>
</evidence>
<evidence type="ECO:0000313" key="4">
    <source>
        <dbReference type="Proteomes" id="UP000243502"/>
    </source>
</evidence>
<reference evidence="3 4" key="1">
    <citation type="submission" date="2018-01" db="EMBL/GenBank/DDBJ databases">
        <title>Species boundaries and ecological features among Paraburkholderia terrae DSMZ17804T, P. hospita DSMZ17164T and P. caribensis DSMZ13236T.</title>
        <authorList>
            <person name="Pratama A.A."/>
        </authorList>
    </citation>
    <scope>NUCLEOTIDE SEQUENCE [LARGE SCALE GENOMIC DNA]</scope>
    <source>
        <strain evidence="3 4">DSM 17804</strain>
    </source>
</reference>
<dbReference type="OrthoDB" id="9135325at2"/>
<dbReference type="EMBL" id="CP026112">
    <property type="protein sequence ID" value="AUT62023.1"/>
    <property type="molecule type" value="Genomic_DNA"/>
</dbReference>
<proteinExistence type="predicted"/>